<comment type="caution">
    <text evidence="2">The sequence shown here is derived from an EMBL/GenBank/DDBJ whole genome shotgun (WGS) entry which is preliminary data.</text>
</comment>
<dbReference type="Gene3D" id="3.10.180.10">
    <property type="entry name" value="2,3-Dihydroxybiphenyl 1,2-Dioxygenase, domain 1"/>
    <property type="match status" value="1"/>
</dbReference>
<sequence>MPATGLSHYNLRAPRELMERLRSFYCDVLGLTLGERPAFGSFGYWLYAGEQAIVHLSETRAGESCVLGVTTTFDHAAFSCTGCLDFESRLRQLAIAFTKARVPGTLQVQLFISDPAGNGVELNFASEDA</sequence>
<gene>
    <name evidence="2" type="ORF">IPK02_10030</name>
</gene>
<evidence type="ECO:0000313" key="3">
    <source>
        <dbReference type="Proteomes" id="UP000706151"/>
    </source>
</evidence>
<evidence type="ECO:0000259" key="1">
    <source>
        <dbReference type="PROSITE" id="PS51819"/>
    </source>
</evidence>
<proteinExistence type="predicted"/>
<accession>A0A935THF9</accession>
<name>A0A935THF9_9PROT</name>
<dbReference type="Proteomes" id="UP000706151">
    <property type="component" value="Unassembled WGS sequence"/>
</dbReference>
<dbReference type="InterPro" id="IPR029068">
    <property type="entry name" value="Glyas_Bleomycin-R_OHBP_Dase"/>
</dbReference>
<dbReference type="SUPFAM" id="SSF54593">
    <property type="entry name" value="Glyoxalase/Bleomycin resistance protein/Dihydroxybiphenyl dioxygenase"/>
    <property type="match status" value="1"/>
</dbReference>
<evidence type="ECO:0000313" key="2">
    <source>
        <dbReference type="EMBL" id="MBK7954260.1"/>
    </source>
</evidence>
<protein>
    <submittedName>
        <fullName evidence="2">Diguanylate cyclase</fullName>
    </submittedName>
</protein>
<dbReference type="InterPro" id="IPR037523">
    <property type="entry name" value="VOC_core"/>
</dbReference>
<feature type="domain" description="VOC" evidence="1">
    <location>
        <begin position="5"/>
        <end position="125"/>
    </location>
</feature>
<organism evidence="2 3">
    <name type="scientific">Candidatus Accumulibacter affinis</name>
    <dbReference type="NCBI Taxonomy" id="2954384"/>
    <lineage>
        <taxon>Bacteria</taxon>
        <taxon>Pseudomonadati</taxon>
        <taxon>Pseudomonadota</taxon>
        <taxon>Betaproteobacteria</taxon>
        <taxon>Candidatus Accumulibacter</taxon>
    </lineage>
</organism>
<dbReference type="PROSITE" id="PS51819">
    <property type="entry name" value="VOC"/>
    <property type="match status" value="1"/>
</dbReference>
<dbReference type="EMBL" id="JADJOT010000008">
    <property type="protein sequence ID" value="MBK7954260.1"/>
    <property type="molecule type" value="Genomic_DNA"/>
</dbReference>
<reference evidence="2 3" key="1">
    <citation type="submission" date="2020-10" db="EMBL/GenBank/DDBJ databases">
        <title>Connecting structure to function with the recovery of over 1000 high-quality activated sludge metagenome-assembled genomes encoding full-length rRNA genes using long-read sequencing.</title>
        <authorList>
            <person name="Singleton C.M."/>
            <person name="Petriglieri F."/>
            <person name="Kristensen J.M."/>
            <person name="Kirkegaard R.H."/>
            <person name="Michaelsen T.Y."/>
            <person name="Andersen M.H."/>
            <person name="Karst S.M."/>
            <person name="Dueholm M.S."/>
            <person name="Nielsen P.H."/>
            <person name="Albertsen M."/>
        </authorList>
    </citation>
    <scope>NUCLEOTIDE SEQUENCE [LARGE SCALE GENOMIC DNA]</scope>
    <source>
        <strain evidence="2">Fred_18-Q3-R57-64_BAT3C.720</strain>
    </source>
</reference>
<dbReference type="AlphaFoldDB" id="A0A935THF9"/>